<evidence type="ECO:0000313" key="1">
    <source>
        <dbReference type="EMBL" id="CAI2377728.1"/>
    </source>
</evidence>
<sequence>MVLGNLKGRIWGERSCNLGKIGVLVGNSSNETSFVKDCDKFETMVMKQMDDLNNSKSLIRPLSSQYLNMRKKFIHKTKGLGSSFDIDNSSSKVRNTRYSNHKYAKGVGERIYQKRQSSKNELYFKNQKPQICRSFVKNRKKRNILNRTVILRRENGSFITESHTKLGHKRSNPRIKVRFKKPRMIKRKFRPAEKYKDNEECKIVVPKRKDARRHSHKRILSRAKRVMIVYGSDQLLNFHHINKPQLERARRKIRN</sequence>
<comment type="caution">
    <text evidence="1">The sequence shown here is derived from an EMBL/GenBank/DDBJ whole genome shotgun (WGS) entry which is preliminary data.</text>
</comment>
<evidence type="ECO:0000313" key="2">
    <source>
        <dbReference type="Proteomes" id="UP001295684"/>
    </source>
</evidence>
<accession>A0AAD1XR86</accession>
<proteinExistence type="predicted"/>
<reference evidence="1" key="1">
    <citation type="submission" date="2023-07" db="EMBL/GenBank/DDBJ databases">
        <authorList>
            <consortium name="AG Swart"/>
            <person name="Singh M."/>
            <person name="Singh A."/>
            <person name="Seah K."/>
            <person name="Emmerich C."/>
        </authorList>
    </citation>
    <scope>NUCLEOTIDE SEQUENCE</scope>
    <source>
        <strain evidence="1">DP1</strain>
    </source>
</reference>
<dbReference type="EMBL" id="CAMPGE010019390">
    <property type="protein sequence ID" value="CAI2377728.1"/>
    <property type="molecule type" value="Genomic_DNA"/>
</dbReference>
<protein>
    <submittedName>
        <fullName evidence="1">Uncharacterized protein</fullName>
    </submittedName>
</protein>
<name>A0AAD1XR86_EUPCR</name>
<gene>
    <name evidence="1" type="ORF">ECRASSUSDP1_LOCUS19117</name>
</gene>
<keyword evidence="2" id="KW-1185">Reference proteome</keyword>
<dbReference type="AlphaFoldDB" id="A0AAD1XR86"/>
<organism evidence="1 2">
    <name type="scientific">Euplotes crassus</name>
    <dbReference type="NCBI Taxonomy" id="5936"/>
    <lineage>
        <taxon>Eukaryota</taxon>
        <taxon>Sar</taxon>
        <taxon>Alveolata</taxon>
        <taxon>Ciliophora</taxon>
        <taxon>Intramacronucleata</taxon>
        <taxon>Spirotrichea</taxon>
        <taxon>Hypotrichia</taxon>
        <taxon>Euplotida</taxon>
        <taxon>Euplotidae</taxon>
        <taxon>Moneuplotes</taxon>
    </lineage>
</organism>
<dbReference type="Proteomes" id="UP001295684">
    <property type="component" value="Unassembled WGS sequence"/>
</dbReference>